<name>A0A1G2EN87_9BACT</name>
<evidence type="ECO:0000313" key="6">
    <source>
        <dbReference type="Proteomes" id="UP000177740"/>
    </source>
</evidence>
<dbReference type="Proteomes" id="UP000177740">
    <property type="component" value="Unassembled WGS sequence"/>
</dbReference>
<dbReference type="EMBL" id="MHMM01000017">
    <property type="protein sequence ID" value="OGZ26718.1"/>
    <property type="molecule type" value="Genomic_DNA"/>
</dbReference>
<sequence length="483" mass="56502">MKNVKWKRLVSRGRNHAVLMIDSIRTKIKKDYFKKKYGISYIVKNYAQFDGSRWISEEDYSAIFKILKNGIKNNPKLLYKLASKMEKEEIKSLLLTDKYKSRNWKKVTNKEIIVILEKFVASQGRVWPVSSWFYGWYFFFDEVFLELFKKNLEEKLGNNFNKVWEYLIQPEKLIYISREKMALLKLAQKFFGKKIPQRFIEEHAKKFDFVGRYYFWGKGLTAEQVSRDLDKIFCRGKEYIEKSIKELKLRKLDIDKFEKLSPSDKWIIKGYKKMGHVSNAGDEVTNYYIQRMTPFFNEIAKRLGISYEELVSMRVEEIKKSLTNGLCVSRKILNERYEDHALILTLDNVKILSGKELRKFKGQILKKGLEKETKELRGGVAYKNNEVIRGKIKIIENDNEVSLFKDGYILVTKMTNPNYLPAMKRSKAIITDEGGMLCHAAIVSRELKIPCIIGTKIATKVLKDGDLVEVDANNGIVKLINNG</sequence>
<evidence type="ECO:0000256" key="1">
    <source>
        <dbReference type="ARBA" id="ARBA00007837"/>
    </source>
</evidence>
<dbReference type="GO" id="GO:0005524">
    <property type="term" value="F:ATP binding"/>
    <property type="evidence" value="ECO:0007669"/>
    <property type="project" value="UniProtKB-KW"/>
</dbReference>
<dbReference type="SUPFAM" id="SSF52009">
    <property type="entry name" value="Phosphohistidine domain"/>
    <property type="match status" value="1"/>
</dbReference>
<reference evidence="5 6" key="1">
    <citation type="journal article" date="2016" name="Nat. Commun.">
        <title>Thousands of microbial genomes shed light on interconnected biogeochemical processes in an aquifer system.</title>
        <authorList>
            <person name="Anantharaman K."/>
            <person name="Brown C.T."/>
            <person name="Hug L.A."/>
            <person name="Sharon I."/>
            <person name="Castelle C.J."/>
            <person name="Probst A.J."/>
            <person name="Thomas B.C."/>
            <person name="Singh A."/>
            <person name="Wilkins M.J."/>
            <person name="Karaoz U."/>
            <person name="Brodie E.L."/>
            <person name="Williams K.H."/>
            <person name="Hubbard S.S."/>
            <person name="Banfield J.F."/>
        </authorList>
    </citation>
    <scope>NUCLEOTIDE SEQUENCE [LARGE SCALE GENOMIC DNA]</scope>
</reference>
<gene>
    <name evidence="5" type="ORF">A2365_02360</name>
</gene>
<dbReference type="InterPro" id="IPR006319">
    <property type="entry name" value="PEP_synth"/>
</dbReference>
<dbReference type="GO" id="GO:0008986">
    <property type="term" value="F:pyruvate, water dikinase activity"/>
    <property type="evidence" value="ECO:0007669"/>
    <property type="project" value="InterPro"/>
</dbReference>
<organism evidence="5 6">
    <name type="scientific">Candidatus Nealsonbacteria bacterium RIFOXYB1_FULL_40_15</name>
    <dbReference type="NCBI Taxonomy" id="1801677"/>
    <lineage>
        <taxon>Bacteria</taxon>
        <taxon>Candidatus Nealsoniibacteriota</taxon>
    </lineage>
</organism>
<dbReference type="PANTHER" id="PTHR43030:SF1">
    <property type="entry name" value="PHOSPHOENOLPYRUVATE SYNTHASE"/>
    <property type="match status" value="1"/>
</dbReference>
<dbReference type="InterPro" id="IPR008279">
    <property type="entry name" value="PEP-util_enz_mobile_dom"/>
</dbReference>
<evidence type="ECO:0000259" key="4">
    <source>
        <dbReference type="Pfam" id="PF00391"/>
    </source>
</evidence>
<proteinExistence type="inferred from homology"/>
<comment type="similarity">
    <text evidence="1">Belongs to the PEP-utilizing enzyme family.</text>
</comment>
<dbReference type="Gene3D" id="3.50.30.10">
    <property type="entry name" value="Phosphohistidine domain"/>
    <property type="match status" value="1"/>
</dbReference>
<dbReference type="PANTHER" id="PTHR43030">
    <property type="entry name" value="PHOSPHOENOLPYRUVATE SYNTHASE"/>
    <property type="match status" value="1"/>
</dbReference>
<dbReference type="InterPro" id="IPR036637">
    <property type="entry name" value="Phosphohistidine_dom_sf"/>
</dbReference>
<evidence type="ECO:0000256" key="3">
    <source>
        <dbReference type="ARBA" id="ARBA00022840"/>
    </source>
</evidence>
<keyword evidence="2" id="KW-0547">Nucleotide-binding</keyword>
<keyword evidence="3" id="KW-0067">ATP-binding</keyword>
<dbReference type="AlphaFoldDB" id="A0A1G2EN87"/>
<dbReference type="STRING" id="1801677.A2365_02360"/>
<feature type="domain" description="PEP-utilising enzyme mobile" evidence="4">
    <location>
        <begin position="404"/>
        <end position="475"/>
    </location>
</feature>
<dbReference type="Pfam" id="PF00391">
    <property type="entry name" value="PEP-utilizers"/>
    <property type="match status" value="1"/>
</dbReference>
<protein>
    <recommendedName>
        <fullName evidence="4">PEP-utilising enzyme mobile domain-containing protein</fullName>
    </recommendedName>
</protein>
<accession>A0A1G2EN87</accession>
<evidence type="ECO:0000313" key="5">
    <source>
        <dbReference type="EMBL" id="OGZ26718.1"/>
    </source>
</evidence>
<comment type="caution">
    <text evidence="5">The sequence shown here is derived from an EMBL/GenBank/DDBJ whole genome shotgun (WGS) entry which is preliminary data.</text>
</comment>
<evidence type="ECO:0000256" key="2">
    <source>
        <dbReference type="ARBA" id="ARBA00022741"/>
    </source>
</evidence>